<evidence type="ECO:0000256" key="1">
    <source>
        <dbReference type="SAM" id="Phobius"/>
    </source>
</evidence>
<dbReference type="AlphaFoldDB" id="A0A3M7SY30"/>
<gene>
    <name evidence="2" type="ORF">BpHYR1_036992</name>
</gene>
<keyword evidence="1" id="KW-1133">Transmembrane helix</keyword>
<feature type="transmembrane region" description="Helical" evidence="1">
    <location>
        <begin position="29"/>
        <end position="50"/>
    </location>
</feature>
<reference evidence="2 3" key="1">
    <citation type="journal article" date="2018" name="Sci. Rep.">
        <title>Genomic signatures of local adaptation to the degree of environmental predictability in rotifers.</title>
        <authorList>
            <person name="Franch-Gras L."/>
            <person name="Hahn C."/>
            <person name="Garcia-Roger E.M."/>
            <person name="Carmona M.J."/>
            <person name="Serra M."/>
            <person name="Gomez A."/>
        </authorList>
    </citation>
    <scope>NUCLEOTIDE SEQUENCE [LARGE SCALE GENOMIC DNA]</scope>
    <source>
        <strain evidence="2">HYR1</strain>
    </source>
</reference>
<accession>A0A3M7SY30</accession>
<dbReference type="Proteomes" id="UP000276133">
    <property type="component" value="Unassembled WGS sequence"/>
</dbReference>
<keyword evidence="1" id="KW-0812">Transmembrane</keyword>
<organism evidence="2 3">
    <name type="scientific">Brachionus plicatilis</name>
    <name type="common">Marine rotifer</name>
    <name type="synonym">Brachionus muelleri</name>
    <dbReference type="NCBI Taxonomy" id="10195"/>
    <lineage>
        <taxon>Eukaryota</taxon>
        <taxon>Metazoa</taxon>
        <taxon>Spiralia</taxon>
        <taxon>Gnathifera</taxon>
        <taxon>Rotifera</taxon>
        <taxon>Eurotatoria</taxon>
        <taxon>Monogononta</taxon>
        <taxon>Pseudotrocha</taxon>
        <taxon>Ploima</taxon>
        <taxon>Brachionidae</taxon>
        <taxon>Brachionus</taxon>
    </lineage>
</organism>
<keyword evidence="3" id="KW-1185">Reference proteome</keyword>
<proteinExistence type="predicted"/>
<evidence type="ECO:0000313" key="3">
    <source>
        <dbReference type="Proteomes" id="UP000276133"/>
    </source>
</evidence>
<protein>
    <submittedName>
        <fullName evidence="2">Uncharacterized protein</fullName>
    </submittedName>
</protein>
<name>A0A3M7SY30_BRAPC</name>
<keyword evidence="1" id="KW-0472">Membrane</keyword>
<evidence type="ECO:0000313" key="2">
    <source>
        <dbReference type="EMBL" id="RNA40490.1"/>
    </source>
</evidence>
<sequence>MLCKLKQLVQPLYHQYTDSENSENSGANVFSLTLYFTFFKSMSAWALNMLNKKRTKVPKRKT</sequence>
<comment type="caution">
    <text evidence="2">The sequence shown here is derived from an EMBL/GenBank/DDBJ whole genome shotgun (WGS) entry which is preliminary data.</text>
</comment>
<dbReference type="EMBL" id="REGN01000640">
    <property type="protein sequence ID" value="RNA40490.1"/>
    <property type="molecule type" value="Genomic_DNA"/>
</dbReference>